<keyword evidence="1" id="KW-0479">Metal-binding</keyword>
<organism evidence="3 4">
    <name type="scientific">Tanacetum coccineum</name>
    <dbReference type="NCBI Taxonomy" id="301880"/>
    <lineage>
        <taxon>Eukaryota</taxon>
        <taxon>Viridiplantae</taxon>
        <taxon>Streptophyta</taxon>
        <taxon>Embryophyta</taxon>
        <taxon>Tracheophyta</taxon>
        <taxon>Spermatophyta</taxon>
        <taxon>Magnoliopsida</taxon>
        <taxon>eudicotyledons</taxon>
        <taxon>Gunneridae</taxon>
        <taxon>Pentapetalae</taxon>
        <taxon>asterids</taxon>
        <taxon>campanulids</taxon>
        <taxon>Asterales</taxon>
        <taxon>Asteraceae</taxon>
        <taxon>Asteroideae</taxon>
        <taxon>Anthemideae</taxon>
        <taxon>Anthemidinae</taxon>
        <taxon>Tanacetum</taxon>
    </lineage>
</organism>
<reference evidence="3" key="1">
    <citation type="journal article" date="2022" name="Int. J. Mol. Sci.">
        <title>Draft Genome of Tanacetum Coccineum: Genomic Comparison of Closely Related Tanacetum-Family Plants.</title>
        <authorList>
            <person name="Yamashiro T."/>
            <person name="Shiraishi A."/>
            <person name="Nakayama K."/>
            <person name="Satake H."/>
        </authorList>
    </citation>
    <scope>NUCLEOTIDE SEQUENCE</scope>
</reference>
<dbReference type="InterPro" id="IPR043502">
    <property type="entry name" value="DNA/RNA_pol_sf"/>
</dbReference>
<sequence>MTEELSTTTITVTSTPTTATIITNHNRTEDKKPSGLMLSLQQKIMGPTTGSNLLPVTVTCHACGEKGHYANQCRKTTNNNAQGRAYMLRDKNPHQDPNLFTGLHVDPAKINAVKNWTSPTTPTEIRQFLFACFLSQEEPKKVWTLVDLPHGKRSIGTKWVYRNKKDERGIMIKNKESLVAQGYTQEEGIDFDEVFAPVARIEANRLFLAYDSFKDFVVYQMDVKSAFLYGKIKEEVYVCQPSGFEDPDFLDRVYKVEKALYGLHQAPRTWEKSDILLVQEYVDDIIFGSTKKSLCTEFEKMMHKKFQMTSMGELTFFLGLQVKQKEDGIFISQDKYMTKILKKFSFSDVKTASTPIETHKPLLKDVKGEAVD</sequence>
<dbReference type="SUPFAM" id="SSF57756">
    <property type="entry name" value="Retrovirus zinc finger-like domains"/>
    <property type="match status" value="1"/>
</dbReference>
<dbReference type="SMART" id="SM00343">
    <property type="entry name" value="ZnF_C2HC"/>
    <property type="match status" value="1"/>
</dbReference>
<evidence type="ECO:0000313" key="4">
    <source>
        <dbReference type="Proteomes" id="UP001151760"/>
    </source>
</evidence>
<evidence type="ECO:0000259" key="2">
    <source>
        <dbReference type="PROSITE" id="PS50158"/>
    </source>
</evidence>
<protein>
    <submittedName>
        <fullName evidence="3">Ribonuclease H-like domain-containing protein</fullName>
    </submittedName>
</protein>
<dbReference type="InterPro" id="IPR013103">
    <property type="entry name" value="RVT_2"/>
</dbReference>
<keyword evidence="1" id="KW-0862">Zinc</keyword>
<dbReference type="Pfam" id="PF07727">
    <property type="entry name" value="RVT_2"/>
    <property type="match status" value="2"/>
</dbReference>
<name>A0ABQ5CWV2_9ASTR</name>
<keyword evidence="1" id="KW-0863">Zinc-finger</keyword>
<dbReference type="InterPro" id="IPR001878">
    <property type="entry name" value="Znf_CCHC"/>
</dbReference>
<reference evidence="3" key="2">
    <citation type="submission" date="2022-01" db="EMBL/GenBank/DDBJ databases">
        <authorList>
            <person name="Yamashiro T."/>
            <person name="Shiraishi A."/>
            <person name="Satake H."/>
            <person name="Nakayama K."/>
        </authorList>
    </citation>
    <scope>NUCLEOTIDE SEQUENCE</scope>
</reference>
<dbReference type="Pfam" id="PF00098">
    <property type="entry name" value="zf-CCHC"/>
    <property type="match status" value="1"/>
</dbReference>
<accession>A0ABQ5CWV2</accession>
<comment type="caution">
    <text evidence="3">The sequence shown here is derived from an EMBL/GenBank/DDBJ whole genome shotgun (WGS) entry which is preliminary data.</text>
</comment>
<feature type="domain" description="CCHC-type" evidence="2">
    <location>
        <begin position="60"/>
        <end position="75"/>
    </location>
</feature>
<dbReference type="PROSITE" id="PS50158">
    <property type="entry name" value="ZF_CCHC"/>
    <property type="match status" value="1"/>
</dbReference>
<dbReference type="Gene3D" id="4.10.60.10">
    <property type="entry name" value="Zinc finger, CCHC-type"/>
    <property type="match status" value="1"/>
</dbReference>
<dbReference type="EMBL" id="BQNB010014718">
    <property type="protein sequence ID" value="GJT31571.1"/>
    <property type="molecule type" value="Genomic_DNA"/>
</dbReference>
<evidence type="ECO:0000313" key="3">
    <source>
        <dbReference type="EMBL" id="GJT31571.1"/>
    </source>
</evidence>
<proteinExistence type="predicted"/>
<dbReference type="Proteomes" id="UP001151760">
    <property type="component" value="Unassembled WGS sequence"/>
</dbReference>
<keyword evidence="4" id="KW-1185">Reference proteome</keyword>
<dbReference type="SUPFAM" id="SSF56672">
    <property type="entry name" value="DNA/RNA polymerases"/>
    <property type="match status" value="1"/>
</dbReference>
<dbReference type="InterPro" id="IPR036875">
    <property type="entry name" value="Znf_CCHC_sf"/>
</dbReference>
<evidence type="ECO:0000256" key="1">
    <source>
        <dbReference type="PROSITE-ProRule" id="PRU00047"/>
    </source>
</evidence>
<gene>
    <name evidence="3" type="ORF">Tco_0921990</name>
</gene>